<dbReference type="EMBL" id="GG686838">
    <property type="protein sequence ID" value="EEQ98062.1"/>
    <property type="molecule type" value="Genomic_DNA"/>
</dbReference>
<dbReference type="GeneID" id="9040488"/>
<dbReference type="SUPFAM" id="SSF52821">
    <property type="entry name" value="Rhodanese/Cell cycle control phosphatase"/>
    <property type="match status" value="1"/>
</dbReference>
<protein>
    <recommendedName>
        <fullName evidence="1">Rhodanese domain-containing protein</fullName>
    </recommendedName>
</protein>
<dbReference type="PROSITE" id="PS50206">
    <property type="entry name" value="RHODANESE_3"/>
    <property type="match status" value="1"/>
</dbReference>
<keyword evidence="3" id="KW-1185">Reference proteome</keyword>
<organism evidence="3">
    <name type="scientific">Perkinsus marinus (strain ATCC 50983 / TXsc)</name>
    <dbReference type="NCBI Taxonomy" id="423536"/>
    <lineage>
        <taxon>Eukaryota</taxon>
        <taxon>Sar</taxon>
        <taxon>Alveolata</taxon>
        <taxon>Perkinsozoa</taxon>
        <taxon>Perkinsea</taxon>
        <taxon>Perkinsida</taxon>
        <taxon>Perkinsidae</taxon>
        <taxon>Perkinsus</taxon>
    </lineage>
</organism>
<accession>C5LZ53</accession>
<dbReference type="PANTHER" id="PTHR43031:SF1">
    <property type="entry name" value="PYRIDINE NUCLEOTIDE-DISULPHIDE OXIDOREDUCTASE"/>
    <property type="match status" value="1"/>
</dbReference>
<evidence type="ECO:0000313" key="2">
    <source>
        <dbReference type="EMBL" id="EEQ98062.1"/>
    </source>
</evidence>
<dbReference type="InterPro" id="IPR036873">
    <property type="entry name" value="Rhodanese-like_dom_sf"/>
</dbReference>
<gene>
    <name evidence="2" type="ORF">Pmar_PMAR016140</name>
</gene>
<evidence type="ECO:0000313" key="3">
    <source>
        <dbReference type="Proteomes" id="UP000007800"/>
    </source>
</evidence>
<dbReference type="InParanoid" id="C5LZ53"/>
<dbReference type="Gene3D" id="3.40.250.10">
    <property type="entry name" value="Rhodanese-like domain"/>
    <property type="match status" value="1"/>
</dbReference>
<sequence length="107" mass="11440">MSNATVEDLAKAIKAGQEIVIVDVRSDDELKAKPSNPGSVHIPIAEFNDRMSEVPEGPVVIHCAIGLRAKRGADALRAAGRCPVMNVTDCDAAKKVCEEAEELARKM</sequence>
<dbReference type="AlphaFoldDB" id="C5LZ53"/>
<dbReference type="InterPro" id="IPR001763">
    <property type="entry name" value="Rhodanese-like_dom"/>
</dbReference>
<reference evidence="2 3" key="1">
    <citation type="submission" date="2008-07" db="EMBL/GenBank/DDBJ databases">
        <authorList>
            <person name="El-Sayed N."/>
            <person name="Caler E."/>
            <person name="Inman J."/>
            <person name="Amedeo P."/>
            <person name="Hass B."/>
            <person name="Wortman J."/>
        </authorList>
    </citation>
    <scope>NUCLEOTIDE SEQUENCE [LARGE SCALE GENOMIC DNA]</scope>
    <source>
        <strain evidence="3">ATCC 50983 / TXsc</strain>
    </source>
</reference>
<proteinExistence type="predicted"/>
<dbReference type="Pfam" id="PF00581">
    <property type="entry name" value="Rhodanese"/>
    <property type="match status" value="1"/>
</dbReference>
<name>C5LZ53_PERM5</name>
<feature type="domain" description="Rhodanese" evidence="1">
    <location>
        <begin position="15"/>
        <end position="91"/>
    </location>
</feature>
<evidence type="ECO:0000259" key="1">
    <source>
        <dbReference type="PROSITE" id="PS50206"/>
    </source>
</evidence>
<dbReference type="RefSeq" id="XP_002765345.1">
    <property type="nucleotide sequence ID" value="XM_002765299.1"/>
</dbReference>
<dbReference type="PANTHER" id="PTHR43031">
    <property type="entry name" value="FAD-DEPENDENT OXIDOREDUCTASE"/>
    <property type="match status" value="1"/>
</dbReference>
<dbReference type="OrthoDB" id="566238at2759"/>
<dbReference type="Proteomes" id="UP000007800">
    <property type="component" value="Unassembled WGS sequence"/>
</dbReference>
<dbReference type="CDD" id="cd00158">
    <property type="entry name" value="RHOD"/>
    <property type="match status" value="1"/>
</dbReference>
<dbReference type="InterPro" id="IPR050229">
    <property type="entry name" value="GlpE_sulfurtransferase"/>
</dbReference>